<keyword evidence="2" id="KW-0326">Glycosidase</keyword>
<evidence type="ECO:0000313" key="4">
    <source>
        <dbReference type="EMBL" id="MDO5457665.1"/>
    </source>
</evidence>
<keyword evidence="1 4" id="KW-0378">Hydrolase</keyword>
<dbReference type="Gene3D" id="3.90.245.10">
    <property type="entry name" value="Ribonucleoside hydrolase-like"/>
    <property type="match status" value="1"/>
</dbReference>
<dbReference type="Proteomes" id="UP001171751">
    <property type="component" value="Unassembled WGS sequence"/>
</dbReference>
<dbReference type="SUPFAM" id="SSF53590">
    <property type="entry name" value="Nucleoside hydrolase"/>
    <property type="match status" value="1"/>
</dbReference>
<feature type="domain" description="Inosine/uridine-preferring nucleoside hydrolase" evidence="3">
    <location>
        <begin position="13"/>
        <end position="260"/>
    </location>
</feature>
<evidence type="ECO:0000259" key="3">
    <source>
        <dbReference type="Pfam" id="PF01156"/>
    </source>
</evidence>
<gene>
    <name evidence="4" type="ORF">Q4F26_04890</name>
</gene>
<reference evidence="4" key="1">
    <citation type="submission" date="2023-07" db="EMBL/GenBank/DDBJ databases">
        <title>Between Cages and Wild: Unraveling the Impact of Captivity on Animal Microbiomes and Antimicrobial Resistance.</title>
        <authorList>
            <person name="Schmartz G.P."/>
            <person name="Rehner J."/>
            <person name="Schuff M.J."/>
            <person name="Becker S.L."/>
            <person name="Kravczyk M."/>
            <person name="Gurevich A."/>
            <person name="Francke R."/>
            <person name="Mueller R."/>
            <person name="Keller V."/>
            <person name="Keller A."/>
        </authorList>
    </citation>
    <scope>NUCLEOTIDE SEQUENCE</scope>
    <source>
        <strain evidence="4">S39M_St_73</strain>
    </source>
</reference>
<evidence type="ECO:0000313" key="5">
    <source>
        <dbReference type="Proteomes" id="UP001171751"/>
    </source>
</evidence>
<dbReference type="PANTHER" id="PTHR12304">
    <property type="entry name" value="INOSINE-URIDINE PREFERRING NUCLEOSIDE HYDROLASE"/>
    <property type="match status" value="1"/>
</dbReference>
<dbReference type="InterPro" id="IPR001910">
    <property type="entry name" value="Inosine/uridine_hydrolase_dom"/>
</dbReference>
<dbReference type="GO" id="GO:0006152">
    <property type="term" value="P:purine nucleoside catabolic process"/>
    <property type="evidence" value="ECO:0007669"/>
    <property type="project" value="TreeGrafter"/>
</dbReference>
<dbReference type="EMBL" id="JAUNQW010000020">
    <property type="protein sequence ID" value="MDO5457665.1"/>
    <property type="molecule type" value="Genomic_DNA"/>
</dbReference>
<sequence>MNVLIDFDNTFFTDNRDVDDGLALIYLLGSLDVNIVGITSTFGNSTLEEVNRCTKLLLEKLGLSHDLFRGGAGECGDYLTDASQWIVEKADEYAGDLSILALGSMSNLAGAWLRDPEVFEKINQLVLMGGKTSPLTFEKQEMLELNFSVDPHAAYITLTKAPRVSIMTGNNCLDLLFTRQQYEEMFAGAEGEIAQMIQKYSDPWFRDNNIEYGIKGFYNWDTLAAAYLVNPDFFDDHIDNYRISINSLSTGSLLAEDHDPTSYVTSKPIQEVELNLPKIAQKENLKEHIYQTWLNVDKK</sequence>
<name>A0AA43ZS23_9LACT</name>
<accession>A0AA43ZS23</accession>
<dbReference type="GO" id="GO:0005829">
    <property type="term" value="C:cytosol"/>
    <property type="evidence" value="ECO:0007669"/>
    <property type="project" value="TreeGrafter"/>
</dbReference>
<dbReference type="InterPro" id="IPR023186">
    <property type="entry name" value="IUNH"/>
</dbReference>
<evidence type="ECO:0000256" key="1">
    <source>
        <dbReference type="ARBA" id="ARBA00022801"/>
    </source>
</evidence>
<proteinExistence type="predicted"/>
<organism evidence="4 5">
    <name type="scientific">Atopococcus tabaci</name>
    <dbReference type="NCBI Taxonomy" id="269774"/>
    <lineage>
        <taxon>Bacteria</taxon>
        <taxon>Bacillati</taxon>
        <taxon>Bacillota</taxon>
        <taxon>Bacilli</taxon>
        <taxon>Lactobacillales</taxon>
        <taxon>Carnobacteriaceae</taxon>
        <taxon>Atopococcus</taxon>
    </lineage>
</organism>
<dbReference type="PANTHER" id="PTHR12304:SF4">
    <property type="entry name" value="URIDINE NUCLEOSIDASE"/>
    <property type="match status" value="1"/>
</dbReference>
<comment type="caution">
    <text evidence="4">The sequence shown here is derived from an EMBL/GenBank/DDBJ whole genome shotgun (WGS) entry which is preliminary data.</text>
</comment>
<dbReference type="AlphaFoldDB" id="A0AA43ZS23"/>
<dbReference type="GO" id="GO:0008477">
    <property type="term" value="F:purine nucleosidase activity"/>
    <property type="evidence" value="ECO:0007669"/>
    <property type="project" value="TreeGrafter"/>
</dbReference>
<dbReference type="InterPro" id="IPR036452">
    <property type="entry name" value="Ribo_hydro-like"/>
</dbReference>
<protein>
    <submittedName>
        <fullName evidence="4">Nucleoside hydrolase</fullName>
    </submittedName>
</protein>
<keyword evidence="5" id="KW-1185">Reference proteome</keyword>
<evidence type="ECO:0000256" key="2">
    <source>
        <dbReference type="ARBA" id="ARBA00023295"/>
    </source>
</evidence>
<dbReference type="Pfam" id="PF01156">
    <property type="entry name" value="IU_nuc_hydro"/>
    <property type="match status" value="1"/>
</dbReference>